<keyword evidence="8" id="KW-0934">Plastid</keyword>
<evidence type="ECO:0000313" key="8">
    <source>
        <dbReference type="EMBL" id="QBL76374.1"/>
    </source>
</evidence>
<keyword evidence="2" id="KW-0602">Photosynthesis</keyword>
<keyword evidence="5 7" id="KW-0472">Membrane</keyword>
<evidence type="ECO:0000256" key="5">
    <source>
        <dbReference type="ARBA" id="ARBA00023136"/>
    </source>
</evidence>
<organism evidence="8">
    <name type="scientific">Selaginella sanguinolenta</name>
    <dbReference type="NCBI Taxonomy" id="493175"/>
    <lineage>
        <taxon>Eukaryota</taxon>
        <taxon>Viridiplantae</taxon>
        <taxon>Streptophyta</taxon>
        <taxon>Embryophyta</taxon>
        <taxon>Tracheophyta</taxon>
        <taxon>Lycopodiopsida</taxon>
        <taxon>Selaginellales</taxon>
        <taxon>Selaginellaceae</taxon>
        <taxon>Selaginella</taxon>
    </lineage>
</organism>
<name>A0A482CJP3_9TRAC</name>
<protein>
    <submittedName>
        <fullName evidence="8">Photosystem II protein M</fullName>
    </submittedName>
</protein>
<dbReference type="EMBL" id="MH598536">
    <property type="protein sequence ID" value="QBL76374.1"/>
    <property type="molecule type" value="Genomic_DNA"/>
</dbReference>
<evidence type="ECO:0000256" key="7">
    <source>
        <dbReference type="SAM" id="Phobius"/>
    </source>
</evidence>
<evidence type="ECO:0000256" key="3">
    <source>
        <dbReference type="ARBA" id="ARBA00022692"/>
    </source>
</evidence>
<dbReference type="RefSeq" id="YP_009589751.1">
    <property type="nucleotide sequence ID" value="NC_041645.1"/>
</dbReference>
<geneLocation type="chloroplast" evidence="8"/>
<evidence type="ECO:0000256" key="6">
    <source>
        <dbReference type="ARBA" id="ARBA00023276"/>
    </source>
</evidence>
<keyword evidence="4 7" id="KW-1133">Transmembrane helix</keyword>
<proteinExistence type="predicted"/>
<dbReference type="GeneID" id="39721704"/>
<dbReference type="GeneID" id="39721703"/>
<keyword evidence="8" id="KW-0150">Chloroplast</keyword>
<evidence type="ECO:0000256" key="4">
    <source>
        <dbReference type="ARBA" id="ARBA00022989"/>
    </source>
</evidence>
<evidence type="ECO:0000256" key="2">
    <source>
        <dbReference type="ARBA" id="ARBA00022531"/>
    </source>
</evidence>
<sequence>MESMSLAFLAISLFTAVPTAFLIILHVKTAAGR</sequence>
<dbReference type="InterPro" id="IPR007826">
    <property type="entry name" value="PSII_PsbM"/>
</dbReference>
<evidence type="ECO:0000256" key="1">
    <source>
        <dbReference type="ARBA" id="ARBA00022469"/>
    </source>
</evidence>
<dbReference type="GO" id="GO:0019684">
    <property type="term" value="P:photosynthesis, light reaction"/>
    <property type="evidence" value="ECO:0007669"/>
    <property type="project" value="InterPro"/>
</dbReference>
<dbReference type="GO" id="GO:0009523">
    <property type="term" value="C:photosystem II"/>
    <property type="evidence" value="ECO:0007669"/>
    <property type="project" value="UniProtKB-KW"/>
</dbReference>
<reference evidence="8" key="1">
    <citation type="submission" date="2018-07" db="EMBL/GenBank/DDBJ databases">
        <authorList>
            <person name="Zhang H."/>
            <person name="Zhang X."/>
        </authorList>
    </citation>
    <scope>NUCLEOTIDE SEQUENCE</scope>
</reference>
<dbReference type="SUPFAM" id="SSF161033">
    <property type="entry name" value="Photosystem II reaction center protein M, PsbM"/>
    <property type="match status" value="1"/>
</dbReference>
<dbReference type="AlphaFoldDB" id="A0A482CJP3"/>
<accession>A0A482CJP3</accession>
<dbReference type="EMBL" id="MH598536">
    <property type="protein sequence ID" value="QBL76373.1"/>
    <property type="molecule type" value="Genomic_DNA"/>
</dbReference>
<dbReference type="Pfam" id="PF05151">
    <property type="entry name" value="PsbM"/>
    <property type="match status" value="1"/>
</dbReference>
<keyword evidence="1" id="KW-0674">Reaction center</keyword>
<gene>
    <name evidence="8" type="primary">psbM</name>
</gene>
<dbReference type="NCBIfam" id="TIGR03038">
    <property type="entry name" value="PS_II_psbM"/>
    <property type="match status" value="1"/>
</dbReference>
<keyword evidence="3 7" id="KW-0812">Transmembrane</keyword>
<dbReference type="InterPro" id="IPR037269">
    <property type="entry name" value="PSII_PsbM_sf"/>
</dbReference>
<keyword evidence="6" id="KW-0604">Photosystem II</keyword>
<feature type="transmembrane region" description="Helical" evidence="7">
    <location>
        <begin position="6"/>
        <end position="27"/>
    </location>
</feature>
<reference evidence="8" key="2">
    <citation type="journal article" date="2019" name="J. ISSAAS">
        <title>The Unique Evolutionary Trajectory 1 and Dynamic Conformations of DR and IR/DR-coexisting Plastomes of the Early Vascular Plant Selaginellaceae (Lycophyte).</title>
        <authorList>
            <person name="Zhang H.-R."/>
            <person name="Xiang Q.-P."/>
            <person name="Zhang X.-C."/>
        </authorList>
    </citation>
    <scope>NUCLEOTIDE SEQUENCE</scope>
</reference>
<dbReference type="RefSeq" id="YP_009589794.1">
    <property type="nucleotide sequence ID" value="NC_041645.1"/>
</dbReference>